<keyword evidence="1" id="KW-1133">Transmembrane helix</keyword>
<dbReference type="InParanoid" id="A0A1W4XLT1"/>
<dbReference type="AlphaFoldDB" id="A0A1W4XLT1"/>
<protein>
    <submittedName>
        <fullName evidence="3">Uncharacterized protein LOC108742568</fullName>
    </submittedName>
</protein>
<dbReference type="RefSeq" id="XP_018333335.1">
    <property type="nucleotide sequence ID" value="XM_018477833.2"/>
</dbReference>
<evidence type="ECO:0000313" key="2">
    <source>
        <dbReference type="Proteomes" id="UP000192223"/>
    </source>
</evidence>
<dbReference type="KEGG" id="apln:108742568"/>
<dbReference type="GeneID" id="108742568"/>
<sequence>MMMIYRTMNYHNLLTISTILLQTMDFIDSFWPLAYDVDLYENETFEIAEDIASDMKSLTGDEDEMIRQIEIKLLGFTQNSNQYYFLHRLIKRNNKKLKKFKYKMDNTTENQQIIVKTEEVTEPNYILDDSQPWIGGFVDKEGHLKSNKVIISQQNDTERIISKRDDLLKLEDTKTFEEQPFYDYQVLKNEYKDEMEKEKKTNQTFNYTEIKEDETMKEAAKSMIEFKKPKNCTNEEQMGIGYGTLVCFLQDLKGPESRKTVTLLTYRITQILIVLLILYMVIAFPCWCQRGWCCCCFRCKFCKPVLRIHKARQFLAKNPLGIYHTKDNKKIVYKPTYQEEYVYKQLHKALMKI</sequence>
<gene>
    <name evidence="3" type="primary">LOC108742568</name>
</gene>
<feature type="transmembrane region" description="Helical" evidence="1">
    <location>
        <begin position="263"/>
        <end position="284"/>
    </location>
</feature>
<keyword evidence="1" id="KW-0472">Membrane</keyword>
<organism evidence="2 3">
    <name type="scientific">Agrilus planipennis</name>
    <name type="common">Emerald ash borer</name>
    <name type="synonym">Agrilus marcopoli</name>
    <dbReference type="NCBI Taxonomy" id="224129"/>
    <lineage>
        <taxon>Eukaryota</taxon>
        <taxon>Metazoa</taxon>
        <taxon>Ecdysozoa</taxon>
        <taxon>Arthropoda</taxon>
        <taxon>Hexapoda</taxon>
        <taxon>Insecta</taxon>
        <taxon>Pterygota</taxon>
        <taxon>Neoptera</taxon>
        <taxon>Endopterygota</taxon>
        <taxon>Coleoptera</taxon>
        <taxon>Polyphaga</taxon>
        <taxon>Elateriformia</taxon>
        <taxon>Buprestoidea</taxon>
        <taxon>Buprestidae</taxon>
        <taxon>Agrilinae</taxon>
        <taxon>Agrilus</taxon>
    </lineage>
</organism>
<accession>A0A1W4XLT1</accession>
<name>A0A1W4XLT1_AGRPL</name>
<dbReference type="OrthoDB" id="6617422at2759"/>
<keyword evidence="1" id="KW-0812">Transmembrane</keyword>
<keyword evidence="2" id="KW-1185">Reference proteome</keyword>
<reference evidence="3" key="1">
    <citation type="submission" date="2025-08" db="UniProtKB">
        <authorList>
            <consortium name="RefSeq"/>
        </authorList>
    </citation>
    <scope>IDENTIFICATION</scope>
    <source>
        <tissue evidence="3">Entire body</tissue>
    </source>
</reference>
<dbReference type="Proteomes" id="UP000192223">
    <property type="component" value="Unplaced"/>
</dbReference>
<proteinExistence type="predicted"/>
<evidence type="ECO:0000256" key="1">
    <source>
        <dbReference type="SAM" id="Phobius"/>
    </source>
</evidence>
<evidence type="ECO:0000313" key="3">
    <source>
        <dbReference type="RefSeq" id="XP_018333335.1"/>
    </source>
</evidence>